<dbReference type="eggNOG" id="KOG0017">
    <property type="taxonomic scope" value="Eukaryota"/>
</dbReference>
<dbReference type="InterPro" id="IPR056647">
    <property type="entry name" value="DUF7745"/>
</dbReference>
<proteinExistence type="predicted"/>
<dbReference type="CDD" id="cd01647">
    <property type="entry name" value="RT_LTR"/>
    <property type="match status" value="1"/>
</dbReference>
<feature type="domain" description="Reverse transcriptase RNase H-like" evidence="11">
    <location>
        <begin position="2093"/>
        <end position="2196"/>
    </location>
</feature>
<evidence type="ECO:0000259" key="12">
    <source>
        <dbReference type="Pfam" id="PF24924"/>
    </source>
</evidence>
<feature type="coiled-coil region" evidence="8">
    <location>
        <begin position="444"/>
        <end position="492"/>
    </location>
</feature>
<dbReference type="InterPro" id="IPR000477">
    <property type="entry name" value="RT_dom"/>
</dbReference>
<feature type="domain" description="Reverse transcriptase" evidence="10">
    <location>
        <begin position="1843"/>
        <end position="2002"/>
    </location>
</feature>
<evidence type="ECO:0000313" key="13">
    <source>
        <dbReference type="EMBL" id="EOX94372.1"/>
    </source>
</evidence>
<dbReference type="InParanoid" id="A0A061DPM2"/>
<dbReference type="PANTHER" id="PTHR32108:SF5">
    <property type="entry name" value="DYNACTIN SUBUNIT 1-LIKE"/>
    <property type="match status" value="1"/>
</dbReference>
<keyword evidence="8" id="KW-0175">Coiled coil</keyword>
<keyword evidence="4" id="KW-0540">Nuclease</keyword>
<sequence length="2336" mass="268298">MESSWPSSSYDGIYQVTQHMASTQQSEGDCLSKDHFSSLPDRVHLDLKQNDFTDLLNIWDKWGATTQANFDRKYGHIARLLKVQIDEHLLKAIVQFWDPSYRCFVFNKVDMVPTIEEYSALLQIDLDNPDKIYWRGQKTGHRRKLAKMMGITSAEIDHNLRKKGDNECIPWSFLRSYIMKHRDTEQAQLVMALGIYGLVIFPKILGHIEVGIIDFFEQVVNKANPSPSILAKTLRSLNYCRRKGEGRFVGCAQLLSIWIVSHFECKIDKFRKPFHLQTAPIREFCESEWPENRTKEQWISRFRKLMSVEVTWRAPWMPHHPVLYKCENEPWVPLMGPWGAISYAPIMVRRQFGSEQFVPMTHRLNTLEFAYGEPGFLKRIEEIAQAWKKTSRVDQGRYTDEVTTGYQMWHDQRVKDVVYPKEDAIRGPVDPEPRDALLESELARKKSEAENASWKQRYEDLQKECEKMKREVSQQRKKVQKMEGKYESLNDKFSATTSELQREIQVKENRGNELQTHNDGLRRQVRFQQESIQILRQEYEELEGVMTTYQQEYESLKQQSTRIQKWGESYRQAYTEKYDQMDYLVWQMREVAYKARSMAWETDILRSQIFPVGKQEQQLIKHLDERARIMEEEQGERMDRMERAQEEMREQLAKMMELMMSLSKGKRAIEEPAPSENPPAQDSGNQRDDPSYPPGFTPPHAQTFQRVHPQVMPSIYYNAPPPLGHQPTHGQFGPYPGINPAEPINVPDLDDPKEQEKLRKDSSQTGENEKDQKKYDLLEERLRAIEGVDRFGTMDATELCLVPDVLIPAKFKVPKFEKYDGTKCPMAHITMYCRKMAAQSHDDKLLIHFFQDSLTGSAARCSKKGSTPKKKEGDVQAVAHDSQQAHNFNPYYPYPPYQPFYPHIGSITQNPYVYQPIPQPTFQTNVLPQTPPPRPVASTNNPGNGQRGPKTTLERPKFDPIPVPYTTLLPQLIENRLLARTPLEPLRPSFPKWYDPNAHCDYHFGIQGHSTENCTALKHKVQVLIKAGLLNFTKKDSSGVDGNPLPNHGRPTVNAIHEGMIRMVKKGIDEIQTPMDKVFEALSKINAVTPEPIDTKELGHDLTYSCKFHMGAIGHSIQNYDGFRRKLQELMDSSVIEFYEGAEENLVGTINGDTPAEMASSSFGANKPKPLTIFYEENRSPMNDTSPTMIRSGITIEVPSPFPYKSDKAVPWNYECNILGTASSAPQASFEDLTGVGDITRSGRCYSPEVAERVGKGKPAQGEGGLKKADTFSKDQVDESVVAPNNEVKNPVTKKEAGEFLKFIKHNEYSVVEQLTKMPARISLLSLLLNSEAHRDALLKVLNQAYVAQDILVEKLDHIVGNITVGNSIAFNDEEIPSGGRGSNKALYITIKCKDHAVPRVLVDNGSALNVMPCSTLTKLPVDVSYMRTSRMVVRAFDGTTREVVGDIELPIKIDPCIFEVQFQVMDIAPSYNCLLGRPWIHMAGAIPSSLHQKVKFIAEGQLISVCAEEDILAIQPSSAPYVEATEEVPEYSFRSFEFVNATYVGERKVIPTPRLSVATKMRVKQTNEERFGLGYKPTKEERRKLTAQKKIKRMAQLEGKEEEFGERTIPHLYETFRSTGFIHPEAPPKVNQVLRIFDELSIHMIRYEEPDGKILVPINTCPYTRPTLPVCRSLNNEHEDNLDNDLNIDFEIIPNIDELKNEEEVDDYSLPPDLSRMLEQEEKEILPHQELTKMINLGNGEEKKEVKVGTSLSSDERQKLEELLREYVDVFAWSYQDMPGLNTDMVVHKLPLEPDCKPIKQKLRRMKPEMLLKIKEEVKRQFDAGFLEVAKYPEWVANIVPVPKKDGKVRMCVDYRDLNRASPKDSFPLPHIDTLVDNTAKHALFSFMDGFSGYNQIKMAPEDMEKTTFVTMWGTFCYKVMPFGLKNAGATYQRAMVALFHDMMHKEIEVYVDDMIAKSHTERDHTVNLKKLFERLRKFQLKLNPAKCTFGVISGKLLGFIVSEKGIEVDPDKIRAIQELPPPKTQKEVRGFLRRLNYIARFISQLTCKCDPIFKLLRKRDPGEWNEECQIAFDKIKEYLTNPPVLVPLTVGKPLILYLTVNKNSMGCVLGQHDETGKKERAVYYLSKKFMEYESKYSALEKMCCALAWTAQRLRQYMLYHTTWLVAKLDPIKYIFEKPCLSGRIARWQVLLSEYDIVYVSQKSIKGSAIADFLADRANEDYESVSFNFPDEDLMAVLHVEEVGPNELNPWKMYQRRMMRAYEKKVHPRQFREGELVLKRILPNQTDFRGKWMPNWEGPYVVKKAFSGGALILTDMDGGDLPNPINADAVKKYYA</sequence>
<evidence type="ECO:0000256" key="5">
    <source>
        <dbReference type="ARBA" id="ARBA00022759"/>
    </source>
</evidence>
<evidence type="ECO:0000256" key="6">
    <source>
        <dbReference type="ARBA" id="ARBA00022801"/>
    </source>
</evidence>
<evidence type="ECO:0000256" key="2">
    <source>
        <dbReference type="ARBA" id="ARBA00022679"/>
    </source>
</evidence>
<accession>A0A061DPM2</accession>
<dbReference type="Pfam" id="PF00078">
    <property type="entry name" value="RVT_1"/>
    <property type="match status" value="1"/>
</dbReference>
<gene>
    <name evidence="13" type="ORF">TCM_003960</name>
</gene>
<dbReference type="Gene3D" id="3.10.10.10">
    <property type="entry name" value="HIV Type 1 Reverse Transcriptase, subunit A, domain 1"/>
    <property type="match status" value="1"/>
</dbReference>
<keyword evidence="2" id="KW-0808">Transferase</keyword>
<dbReference type="Gene3D" id="3.30.70.270">
    <property type="match status" value="2"/>
</dbReference>
<evidence type="ECO:0000256" key="9">
    <source>
        <dbReference type="SAM" id="MobiDB-lite"/>
    </source>
</evidence>
<evidence type="ECO:0000259" key="11">
    <source>
        <dbReference type="Pfam" id="PF17917"/>
    </source>
</evidence>
<dbReference type="GO" id="GO:0003964">
    <property type="term" value="F:RNA-directed DNA polymerase activity"/>
    <property type="evidence" value="ECO:0007669"/>
    <property type="project" value="UniProtKB-KW"/>
</dbReference>
<dbReference type="Gene3D" id="2.40.70.10">
    <property type="entry name" value="Acid Proteases"/>
    <property type="match status" value="1"/>
</dbReference>
<organism evidence="13 14">
    <name type="scientific">Theobroma cacao</name>
    <name type="common">Cacao</name>
    <name type="synonym">Cocoa</name>
    <dbReference type="NCBI Taxonomy" id="3641"/>
    <lineage>
        <taxon>Eukaryota</taxon>
        <taxon>Viridiplantae</taxon>
        <taxon>Streptophyta</taxon>
        <taxon>Embryophyta</taxon>
        <taxon>Tracheophyta</taxon>
        <taxon>Spermatophyta</taxon>
        <taxon>Magnoliopsida</taxon>
        <taxon>eudicotyledons</taxon>
        <taxon>Gunneridae</taxon>
        <taxon>Pentapetalae</taxon>
        <taxon>rosids</taxon>
        <taxon>malvids</taxon>
        <taxon>Malvales</taxon>
        <taxon>Malvaceae</taxon>
        <taxon>Byttnerioideae</taxon>
        <taxon>Theobroma</taxon>
    </lineage>
</organism>
<dbReference type="CDD" id="cd00303">
    <property type="entry name" value="retropepsin_like"/>
    <property type="match status" value="1"/>
</dbReference>
<dbReference type="EC" id="2.7.7.49" evidence="1"/>
<evidence type="ECO:0000259" key="10">
    <source>
        <dbReference type="Pfam" id="PF00078"/>
    </source>
</evidence>
<feature type="coiled-coil region" evidence="8">
    <location>
        <begin position="518"/>
        <end position="559"/>
    </location>
</feature>
<dbReference type="Pfam" id="PF17917">
    <property type="entry name" value="RT_RNaseH"/>
    <property type="match status" value="1"/>
</dbReference>
<dbReference type="HOGENOM" id="CLU_001084_0_0_1"/>
<dbReference type="EMBL" id="CM001879">
    <property type="protein sequence ID" value="EOX94372.1"/>
    <property type="molecule type" value="Genomic_DNA"/>
</dbReference>
<feature type="region of interest" description="Disordered" evidence="9">
    <location>
        <begin position="718"/>
        <end position="774"/>
    </location>
</feature>
<evidence type="ECO:0000256" key="4">
    <source>
        <dbReference type="ARBA" id="ARBA00022722"/>
    </source>
</evidence>
<keyword evidence="7" id="KW-0695">RNA-directed DNA polymerase</keyword>
<dbReference type="FunFam" id="3.30.70.270:FF:000063">
    <property type="entry name" value="Zinc knuckle domaincontaining protein"/>
    <property type="match status" value="1"/>
</dbReference>
<feature type="compositionally biased region" description="Basic and acidic residues" evidence="9">
    <location>
        <begin position="750"/>
        <end position="774"/>
    </location>
</feature>
<reference evidence="13 14" key="1">
    <citation type="journal article" date="2013" name="Genome Biol.">
        <title>The genome sequence of the most widely cultivated cacao type and its use to identify candidate genes regulating pod color.</title>
        <authorList>
            <person name="Motamayor J.C."/>
            <person name="Mockaitis K."/>
            <person name="Schmutz J."/>
            <person name="Haiminen N."/>
            <person name="Iii D.L."/>
            <person name="Cornejo O."/>
            <person name="Findley S.D."/>
            <person name="Zheng P."/>
            <person name="Utro F."/>
            <person name="Royaert S."/>
            <person name="Saski C."/>
            <person name="Jenkins J."/>
            <person name="Podicheti R."/>
            <person name="Zhao M."/>
            <person name="Scheffler B.E."/>
            <person name="Stack J.C."/>
            <person name="Feltus F.A."/>
            <person name="Mustiga G.M."/>
            <person name="Amores F."/>
            <person name="Phillips W."/>
            <person name="Marelli J.P."/>
            <person name="May G.D."/>
            <person name="Shapiro H."/>
            <person name="Ma J."/>
            <person name="Bustamante C.D."/>
            <person name="Schnell R.J."/>
            <person name="Main D."/>
            <person name="Gilbert D."/>
            <person name="Parida L."/>
            <person name="Kuhn D.N."/>
        </authorList>
    </citation>
    <scope>NUCLEOTIDE SEQUENCE [LARGE SCALE GENOMIC DNA]</scope>
    <source>
        <strain evidence="14">cv. Matina 1-6</strain>
    </source>
</reference>
<dbReference type="Pfam" id="PF24924">
    <property type="entry name" value="DUF7745"/>
    <property type="match status" value="1"/>
</dbReference>
<feature type="region of interest" description="Disordered" evidence="9">
    <location>
        <begin position="667"/>
        <end position="702"/>
    </location>
</feature>
<protein>
    <recommendedName>
        <fullName evidence="1">RNA-directed DNA polymerase</fullName>
        <ecNumber evidence="1">2.7.7.49</ecNumber>
    </recommendedName>
</protein>
<feature type="coiled-coil region" evidence="8">
    <location>
        <begin position="631"/>
        <end position="661"/>
    </location>
</feature>
<feature type="region of interest" description="Disordered" evidence="9">
    <location>
        <begin position="924"/>
        <end position="959"/>
    </location>
</feature>
<dbReference type="GO" id="GO:0004519">
    <property type="term" value="F:endonuclease activity"/>
    <property type="evidence" value="ECO:0007669"/>
    <property type="project" value="UniProtKB-KW"/>
</dbReference>
<feature type="domain" description="DUF7745" evidence="12">
    <location>
        <begin position="64"/>
        <end position="415"/>
    </location>
</feature>
<dbReference type="PANTHER" id="PTHR32108">
    <property type="entry name" value="DNA-DIRECTED RNA POLYMERASE SUBUNIT ALPHA"/>
    <property type="match status" value="1"/>
</dbReference>
<name>A0A061DPM2_THECC</name>
<dbReference type="InterPro" id="IPR021109">
    <property type="entry name" value="Peptidase_aspartic_dom_sf"/>
</dbReference>
<keyword evidence="5" id="KW-0255">Endonuclease</keyword>
<dbReference type="Gramene" id="EOX94372">
    <property type="protein sequence ID" value="EOX94372"/>
    <property type="gene ID" value="TCM_003960"/>
</dbReference>
<dbReference type="SUPFAM" id="SSF56672">
    <property type="entry name" value="DNA/RNA polymerases"/>
    <property type="match status" value="1"/>
</dbReference>
<evidence type="ECO:0000313" key="14">
    <source>
        <dbReference type="Proteomes" id="UP000026915"/>
    </source>
</evidence>
<dbReference type="InterPro" id="IPR041373">
    <property type="entry name" value="RT_RNaseH"/>
</dbReference>
<evidence type="ECO:0000256" key="8">
    <source>
        <dbReference type="SAM" id="Coils"/>
    </source>
</evidence>
<keyword evidence="14" id="KW-1185">Reference proteome</keyword>
<dbReference type="GO" id="GO:0016787">
    <property type="term" value="F:hydrolase activity"/>
    <property type="evidence" value="ECO:0007669"/>
    <property type="project" value="UniProtKB-KW"/>
</dbReference>
<evidence type="ECO:0000256" key="1">
    <source>
        <dbReference type="ARBA" id="ARBA00012493"/>
    </source>
</evidence>
<dbReference type="InterPro" id="IPR043502">
    <property type="entry name" value="DNA/RNA_pol_sf"/>
</dbReference>
<keyword evidence="3" id="KW-0548">Nucleotidyltransferase</keyword>
<evidence type="ECO:0000256" key="7">
    <source>
        <dbReference type="ARBA" id="ARBA00022918"/>
    </source>
</evidence>
<dbReference type="Gene3D" id="3.10.20.370">
    <property type="match status" value="1"/>
</dbReference>
<feature type="region of interest" description="Disordered" evidence="9">
    <location>
        <begin position="858"/>
        <end position="879"/>
    </location>
</feature>
<keyword evidence="6" id="KW-0378">Hydrolase</keyword>
<evidence type="ECO:0000256" key="3">
    <source>
        <dbReference type="ARBA" id="ARBA00022695"/>
    </source>
</evidence>
<dbReference type="Proteomes" id="UP000026915">
    <property type="component" value="Chromosome 1"/>
</dbReference>
<dbReference type="InterPro" id="IPR043128">
    <property type="entry name" value="Rev_trsase/Diguanyl_cyclase"/>
</dbReference>